<dbReference type="InterPro" id="IPR007939">
    <property type="entry name" value="Cu-R_B_prcur"/>
</dbReference>
<sequence>MKTRVLTMVLGLCGALSAAEPPAQSHNGYDLPPGWAPPIHDSTINYFVLFEKLEFRTGEASDAAIVDAQGWVGGDFNRFWWKAEGEQETRTPKTGEIELQALYGRLIHPYWDVQMGVRLDRQYSGETHDTRGYLALGLQGVAPYWFELEPTLFLSDEGDVTFDLEASFEQLITQRLVLEPRIDLSAAASSDPKRRTGTGITEVEIGLRLRYEIDRQFAPYVGVTWRRAVGETSGLRRRAGEEVSVAAAVFGIRAWF</sequence>
<name>B1ZRL7_OPITP</name>
<proteinExistence type="predicted"/>
<dbReference type="GO" id="GO:0005507">
    <property type="term" value="F:copper ion binding"/>
    <property type="evidence" value="ECO:0007669"/>
    <property type="project" value="InterPro"/>
</dbReference>
<dbReference type="OrthoDB" id="9778934at2"/>
<evidence type="ECO:0000313" key="3">
    <source>
        <dbReference type="Proteomes" id="UP000007013"/>
    </source>
</evidence>
<gene>
    <name evidence="2" type="ordered locus">Oter_4396</name>
</gene>
<dbReference type="EMBL" id="CP001032">
    <property type="protein sequence ID" value="ACB77667.1"/>
    <property type="molecule type" value="Genomic_DNA"/>
</dbReference>
<dbReference type="eggNOG" id="COG3667">
    <property type="taxonomic scope" value="Bacteria"/>
</dbReference>
<organism evidence="2 3">
    <name type="scientific">Opitutus terrae (strain DSM 11246 / JCM 15787 / PB90-1)</name>
    <dbReference type="NCBI Taxonomy" id="452637"/>
    <lineage>
        <taxon>Bacteria</taxon>
        <taxon>Pseudomonadati</taxon>
        <taxon>Verrucomicrobiota</taxon>
        <taxon>Opitutia</taxon>
        <taxon>Opitutales</taxon>
        <taxon>Opitutaceae</taxon>
        <taxon>Opitutus</taxon>
    </lineage>
</organism>
<dbReference type="HOGENOM" id="CLU_042913_1_0_0"/>
<keyword evidence="3" id="KW-1185">Reference proteome</keyword>
<dbReference type="RefSeq" id="WP_012377181.1">
    <property type="nucleotide sequence ID" value="NC_010571.1"/>
</dbReference>
<evidence type="ECO:0000256" key="1">
    <source>
        <dbReference type="SAM" id="SignalP"/>
    </source>
</evidence>
<dbReference type="Proteomes" id="UP000007013">
    <property type="component" value="Chromosome"/>
</dbReference>
<feature type="signal peptide" evidence="1">
    <location>
        <begin position="1"/>
        <end position="18"/>
    </location>
</feature>
<feature type="chain" id="PRO_5002772630" evidence="1">
    <location>
        <begin position="19"/>
        <end position="256"/>
    </location>
</feature>
<reference evidence="2 3" key="1">
    <citation type="journal article" date="2011" name="J. Bacteriol.">
        <title>Genome sequence of the verrucomicrobium Opitutus terrae PB90-1, an abundant inhabitant of rice paddy soil ecosystems.</title>
        <authorList>
            <person name="van Passel M.W."/>
            <person name="Kant R."/>
            <person name="Palva A."/>
            <person name="Copeland A."/>
            <person name="Lucas S."/>
            <person name="Lapidus A."/>
            <person name="Glavina del Rio T."/>
            <person name="Pitluck S."/>
            <person name="Goltsman E."/>
            <person name="Clum A."/>
            <person name="Sun H."/>
            <person name="Schmutz J."/>
            <person name="Larimer F.W."/>
            <person name="Land M.L."/>
            <person name="Hauser L."/>
            <person name="Kyrpides N."/>
            <person name="Mikhailova N."/>
            <person name="Richardson P.P."/>
            <person name="Janssen P.H."/>
            <person name="de Vos W.M."/>
            <person name="Smidt H."/>
        </authorList>
    </citation>
    <scope>NUCLEOTIDE SEQUENCE [LARGE SCALE GENOMIC DNA]</scope>
    <source>
        <strain evidence="3">DSM 11246 / JCM 15787 / PB90-1</strain>
    </source>
</reference>
<dbReference type="GO" id="GO:0009279">
    <property type="term" value="C:cell outer membrane"/>
    <property type="evidence" value="ECO:0007669"/>
    <property type="project" value="InterPro"/>
</dbReference>
<dbReference type="Pfam" id="PF05275">
    <property type="entry name" value="CopB"/>
    <property type="match status" value="1"/>
</dbReference>
<protein>
    <submittedName>
        <fullName evidence="2">Copper resistance B</fullName>
    </submittedName>
</protein>
<accession>B1ZRL7</accession>
<dbReference type="AlphaFoldDB" id="B1ZRL7"/>
<evidence type="ECO:0000313" key="2">
    <source>
        <dbReference type="EMBL" id="ACB77667.1"/>
    </source>
</evidence>
<dbReference type="GO" id="GO:0006878">
    <property type="term" value="P:intracellular copper ion homeostasis"/>
    <property type="evidence" value="ECO:0007669"/>
    <property type="project" value="InterPro"/>
</dbReference>
<dbReference type="STRING" id="452637.Oter_4396"/>
<dbReference type="KEGG" id="ote:Oter_4396"/>
<keyword evidence="1" id="KW-0732">Signal</keyword>